<keyword evidence="6" id="KW-0472">Membrane</keyword>
<evidence type="ECO:0000256" key="1">
    <source>
        <dbReference type="ARBA" id="ARBA00004162"/>
    </source>
</evidence>
<dbReference type="PANTHER" id="PTHR30558">
    <property type="entry name" value="EXBD MEMBRANE COMPONENT OF PMF-DRIVEN MACROMOLECULE IMPORT SYSTEM"/>
    <property type="match status" value="1"/>
</dbReference>
<reference evidence="8" key="1">
    <citation type="submission" date="2019-11" db="EMBL/GenBank/DDBJ databases">
        <title>Microbial mats filling the niche in hypersaline microbial mats.</title>
        <authorList>
            <person name="Wong H.L."/>
            <person name="Macleod F.I."/>
            <person name="White R.A. III"/>
            <person name="Burns B.P."/>
        </authorList>
    </citation>
    <scope>NUCLEOTIDE SEQUENCE</scope>
    <source>
        <strain evidence="8">Bin_327</strain>
    </source>
</reference>
<keyword evidence="3" id="KW-1003">Cell membrane</keyword>
<comment type="similarity">
    <text evidence="2 7">Belongs to the ExbD/TolR family.</text>
</comment>
<organism evidence="8 9">
    <name type="scientific">candidate division WOR-3 bacterium</name>
    <dbReference type="NCBI Taxonomy" id="2052148"/>
    <lineage>
        <taxon>Bacteria</taxon>
        <taxon>Bacteria division WOR-3</taxon>
    </lineage>
</organism>
<proteinExistence type="inferred from homology"/>
<dbReference type="InterPro" id="IPR003400">
    <property type="entry name" value="ExbD"/>
</dbReference>
<dbReference type="GO" id="GO:0005886">
    <property type="term" value="C:plasma membrane"/>
    <property type="evidence" value="ECO:0007669"/>
    <property type="project" value="UniProtKB-SubCell"/>
</dbReference>
<evidence type="ECO:0000256" key="2">
    <source>
        <dbReference type="ARBA" id="ARBA00005811"/>
    </source>
</evidence>
<gene>
    <name evidence="8" type="ORF">GF359_05570</name>
</gene>
<evidence type="ECO:0000256" key="3">
    <source>
        <dbReference type="ARBA" id="ARBA00022475"/>
    </source>
</evidence>
<keyword evidence="4 7" id="KW-0812">Transmembrane</keyword>
<comment type="subcellular location">
    <subcellularLocation>
        <location evidence="1">Cell membrane</location>
        <topology evidence="1">Single-pass membrane protein</topology>
    </subcellularLocation>
    <subcellularLocation>
        <location evidence="7">Cell membrane</location>
        <topology evidence="7">Single-pass type II membrane protein</topology>
    </subcellularLocation>
</comment>
<keyword evidence="7" id="KW-0653">Protein transport</keyword>
<sequence>MRQSKQKLKLTRRSSPQANIPTASMSDIAFLLLLFFMVTTVFMSAKSLDLTVPEAESTQRIRLRQYTISTWVDRQGRLLVDDNYVDPNGQMPKAEKLSRFGEVVWDRYATNTALSVVLLRIDANASYGLISDLIEALRNVDARRITFATQFEREEQ</sequence>
<name>A0A9D5QE35_UNCW3</name>
<dbReference type="EMBL" id="WJKJ01000176">
    <property type="protein sequence ID" value="MBD3364665.1"/>
    <property type="molecule type" value="Genomic_DNA"/>
</dbReference>
<evidence type="ECO:0000256" key="4">
    <source>
        <dbReference type="ARBA" id="ARBA00022692"/>
    </source>
</evidence>
<evidence type="ECO:0000313" key="8">
    <source>
        <dbReference type="EMBL" id="MBD3364665.1"/>
    </source>
</evidence>
<protein>
    <recommendedName>
        <fullName evidence="10">Biopolymer transporter ExbD</fullName>
    </recommendedName>
</protein>
<comment type="caution">
    <text evidence="8">The sequence shown here is derived from an EMBL/GenBank/DDBJ whole genome shotgun (WGS) entry which is preliminary data.</text>
</comment>
<dbReference type="Proteomes" id="UP000630660">
    <property type="component" value="Unassembled WGS sequence"/>
</dbReference>
<keyword evidence="5" id="KW-1133">Transmembrane helix</keyword>
<dbReference type="PANTHER" id="PTHR30558:SF3">
    <property type="entry name" value="BIOPOLYMER TRANSPORT PROTEIN EXBD-RELATED"/>
    <property type="match status" value="1"/>
</dbReference>
<dbReference type="Pfam" id="PF02472">
    <property type="entry name" value="ExbD"/>
    <property type="match status" value="1"/>
</dbReference>
<evidence type="ECO:0000256" key="6">
    <source>
        <dbReference type="ARBA" id="ARBA00023136"/>
    </source>
</evidence>
<evidence type="ECO:0008006" key="10">
    <source>
        <dbReference type="Google" id="ProtNLM"/>
    </source>
</evidence>
<keyword evidence="7" id="KW-0813">Transport</keyword>
<evidence type="ECO:0000313" key="9">
    <source>
        <dbReference type="Proteomes" id="UP000630660"/>
    </source>
</evidence>
<accession>A0A9D5QE35</accession>
<evidence type="ECO:0000256" key="7">
    <source>
        <dbReference type="RuleBase" id="RU003879"/>
    </source>
</evidence>
<evidence type="ECO:0000256" key="5">
    <source>
        <dbReference type="ARBA" id="ARBA00022989"/>
    </source>
</evidence>
<dbReference type="GO" id="GO:0015031">
    <property type="term" value="P:protein transport"/>
    <property type="evidence" value="ECO:0007669"/>
    <property type="project" value="UniProtKB-KW"/>
</dbReference>
<dbReference type="GO" id="GO:0022857">
    <property type="term" value="F:transmembrane transporter activity"/>
    <property type="evidence" value="ECO:0007669"/>
    <property type="project" value="InterPro"/>
</dbReference>
<dbReference type="AlphaFoldDB" id="A0A9D5QE35"/>